<dbReference type="AlphaFoldDB" id="A0AAD4C8Y1"/>
<reference evidence="1" key="1">
    <citation type="submission" date="2019-10" db="EMBL/GenBank/DDBJ databases">
        <authorList>
            <consortium name="DOE Joint Genome Institute"/>
            <person name="Kuo A."/>
            <person name="Miyauchi S."/>
            <person name="Kiss E."/>
            <person name="Drula E."/>
            <person name="Kohler A."/>
            <person name="Sanchez-Garcia M."/>
            <person name="Andreopoulos B."/>
            <person name="Barry K.W."/>
            <person name="Bonito G."/>
            <person name="Buee M."/>
            <person name="Carver A."/>
            <person name="Chen C."/>
            <person name="Cichocki N."/>
            <person name="Clum A."/>
            <person name="Culley D."/>
            <person name="Crous P.W."/>
            <person name="Fauchery L."/>
            <person name="Girlanda M."/>
            <person name="Hayes R."/>
            <person name="Keri Z."/>
            <person name="LaButti K."/>
            <person name="Lipzen A."/>
            <person name="Lombard V."/>
            <person name="Magnuson J."/>
            <person name="Maillard F."/>
            <person name="Morin E."/>
            <person name="Murat C."/>
            <person name="Nolan M."/>
            <person name="Ohm R."/>
            <person name="Pangilinan J."/>
            <person name="Pereira M."/>
            <person name="Perotto S."/>
            <person name="Peter M."/>
            <person name="Riley R."/>
            <person name="Sitrit Y."/>
            <person name="Stielow B."/>
            <person name="Szollosi G."/>
            <person name="Zifcakova L."/>
            <person name="Stursova M."/>
            <person name="Spatafora J.W."/>
            <person name="Tedersoo L."/>
            <person name="Vaario L.-M."/>
            <person name="Yamada A."/>
            <person name="Yan M."/>
            <person name="Wang P."/>
            <person name="Xu J."/>
            <person name="Bruns T."/>
            <person name="Baldrian P."/>
            <person name="Vilgalys R."/>
            <person name="Henrissat B."/>
            <person name="Grigoriev I.V."/>
            <person name="Hibbett D."/>
            <person name="Nagy L.G."/>
            <person name="Martin F.M."/>
        </authorList>
    </citation>
    <scope>NUCLEOTIDE SEQUENCE</scope>
    <source>
        <strain evidence="1">BED1</strain>
    </source>
</reference>
<organism evidence="1 2">
    <name type="scientific">Boletus edulis BED1</name>
    <dbReference type="NCBI Taxonomy" id="1328754"/>
    <lineage>
        <taxon>Eukaryota</taxon>
        <taxon>Fungi</taxon>
        <taxon>Dikarya</taxon>
        <taxon>Basidiomycota</taxon>
        <taxon>Agaricomycotina</taxon>
        <taxon>Agaricomycetes</taxon>
        <taxon>Agaricomycetidae</taxon>
        <taxon>Boletales</taxon>
        <taxon>Boletineae</taxon>
        <taxon>Boletaceae</taxon>
        <taxon>Boletoideae</taxon>
        <taxon>Boletus</taxon>
    </lineage>
</organism>
<dbReference type="EMBL" id="WHUW01000001">
    <property type="protein sequence ID" value="KAF8452641.1"/>
    <property type="molecule type" value="Genomic_DNA"/>
</dbReference>
<proteinExistence type="predicted"/>
<keyword evidence="2" id="KW-1185">Reference proteome</keyword>
<gene>
    <name evidence="1" type="ORF">L210DRAFT_957392</name>
</gene>
<comment type="caution">
    <text evidence="1">The sequence shown here is derived from an EMBL/GenBank/DDBJ whole genome shotgun (WGS) entry which is preliminary data.</text>
</comment>
<name>A0AAD4C8Y1_BOLED</name>
<reference evidence="1" key="2">
    <citation type="journal article" date="2020" name="Nat. Commun.">
        <title>Large-scale genome sequencing of mycorrhizal fungi provides insights into the early evolution of symbiotic traits.</title>
        <authorList>
            <person name="Miyauchi S."/>
            <person name="Kiss E."/>
            <person name="Kuo A."/>
            <person name="Drula E."/>
            <person name="Kohler A."/>
            <person name="Sanchez-Garcia M."/>
            <person name="Morin E."/>
            <person name="Andreopoulos B."/>
            <person name="Barry K.W."/>
            <person name="Bonito G."/>
            <person name="Buee M."/>
            <person name="Carver A."/>
            <person name="Chen C."/>
            <person name="Cichocki N."/>
            <person name="Clum A."/>
            <person name="Culley D."/>
            <person name="Crous P.W."/>
            <person name="Fauchery L."/>
            <person name="Girlanda M."/>
            <person name="Hayes R.D."/>
            <person name="Keri Z."/>
            <person name="LaButti K."/>
            <person name="Lipzen A."/>
            <person name="Lombard V."/>
            <person name="Magnuson J."/>
            <person name="Maillard F."/>
            <person name="Murat C."/>
            <person name="Nolan M."/>
            <person name="Ohm R.A."/>
            <person name="Pangilinan J."/>
            <person name="Pereira M.F."/>
            <person name="Perotto S."/>
            <person name="Peter M."/>
            <person name="Pfister S."/>
            <person name="Riley R."/>
            <person name="Sitrit Y."/>
            <person name="Stielow J.B."/>
            <person name="Szollosi G."/>
            <person name="Zifcakova L."/>
            <person name="Stursova M."/>
            <person name="Spatafora J.W."/>
            <person name="Tedersoo L."/>
            <person name="Vaario L.M."/>
            <person name="Yamada A."/>
            <person name="Yan M."/>
            <person name="Wang P."/>
            <person name="Xu J."/>
            <person name="Bruns T."/>
            <person name="Baldrian P."/>
            <person name="Vilgalys R."/>
            <person name="Dunand C."/>
            <person name="Henrissat B."/>
            <person name="Grigoriev I.V."/>
            <person name="Hibbett D."/>
            <person name="Nagy L.G."/>
            <person name="Martin F.M."/>
        </authorList>
    </citation>
    <scope>NUCLEOTIDE SEQUENCE</scope>
    <source>
        <strain evidence="1">BED1</strain>
    </source>
</reference>
<protein>
    <submittedName>
        <fullName evidence="1">Uncharacterized protein</fullName>
    </submittedName>
</protein>
<evidence type="ECO:0000313" key="1">
    <source>
        <dbReference type="EMBL" id="KAF8452641.1"/>
    </source>
</evidence>
<sequence>MKQSRLLPIRCLALTKDEHLDILYRRMNVEKMTLQPGASIPSTVDLRVLKDAHVPSHILAVFDIPPSEWEPSYSPILVPIRADLHVRDFRTNIIPHSPPETPYPIPHVSTRPSGRFVTLPVVPLPVPHAPSIPLLFLFALGLEQRSQLLCCRLLPPQVIGEFPALPAMAQLMGKLCSDRQLTDYIVFNQGLWKNILFLGPRDAGFVGIVRTAWTVTVEARRNRQRVAAAGMPIDVRGRRSSPVPNA</sequence>
<accession>A0AAD4C8Y1</accession>
<dbReference type="Proteomes" id="UP001194468">
    <property type="component" value="Unassembled WGS sequence"/>
</dbReference>
<evidence type="ECO:0000313" key="2">
    <source>
        <dbReference type="Proteomes" id="UP001194468"/>
    </source>
</evidence>